<keyword evidence="6 11" id="KW-0418">Kinase</keyword>
<keyword evidence="7" id="KW-0067">ATP-binding</keyword>
<organism evidence="11 12">
    <name type="scientific">Nonomuraea typhae</name>
    <dbReference type="NCBI Taxonomy" id="2603600"/>
    <lineage>
        <taxon>Bacteria</taxon>
        <taxon>Bacillati</taxon>
        <taxon>Actinomycetota</taxon>
        <taxon>Actinomycetes</taxon>
        <taxon>Streptosporangiales</taxon>
        <taxon>Streptosporangiaceae</taxon>
        <taxon>Nonomuraea</taxon>
    </lineage>
</organism>
<evidence type="ECO:0000256" key="2">
    <source>
        <dbReference type="ARBA" id="ARBA00012438"/>
    </source>
</evidence>
<evidence type="ECO:0000313" key="11">
    <source>
        <dbReference type="EMBL" id="MFI6502063.1"/>
    </source>
</evidence>
<proteinExistence type="predicted"/>
<dbReference type="Proteomes" id="UP001612741">
    <property type="component" value="Unassembled WGS sequence"/>
</dbReference>
<dbReference type="InterPro" id="IPR011712">
    <property type="entry name" value="Sig_transdc_His_kin_sub3_dim/P"/>
</dbReference>
<keyword evidence="4" id="KW-0808">Transferase</keyword>
<evidence type="ECO:0000259" key="10">
    <source>
        <dbReference type="SMART" id="SM00387"/>
    </source>
</evidence>
<evidence type="ECO:0000256" key="4">
    <source>
        <dbReference type="ARBA" id="ARBA00022679"/>
    </source>
</evidence>
<evidence type="ECO:0000313" key="12">
    <source>
        <dbReference type="Proteomes" id="UP001612741"/>
    </source>
</evidence>
<keyword evidence="12" id="KW-1185">Reference proteome</keyword>
<dbReference type="PANTHER" id="PTHR24421:SF10">
    <property type="entry name" value="NITRATE_NITRITE SENSOR PROTEIN NARQ"/>
    <property type="match status" value="1"/>
</dbReference>
<dbReference type="InterPro" id="IPR050482">
    <property type="entry name" value="Sensor_HK_TwoCompSys"/>
</dbReference>
<name>A0ABW7Z1T7_9ACTN</name>
<evidence type="ECO:0000256" key="3">
    <source>
        <dbReference type="ARBA" id="ARBA00022553"/>
    </source>
</evidence>
<keyword evidence="9" id="KW-0812">Transmembrane</keyword>
<dbReference type="SMART" id="SM00387">
    <property type="entry name" value="HATPase_c"/>
    <property type="match status" value="1"/>
</dbReference>
<evidence type="ECO:0000256" key="8">
    <source>
        <dbReference type="ARBA" id="ARBA00023012"/>
    </source>
</evidence>
<dbReference type="CDD" id="cd16917">
    <property type="entry name" value="HATPase_UhpB-NarQ-NarX-like"/>
    <property type="match status" value="1"/>
</dbReference>
<dbReference type="InterPro" id="IPR003594">
    <property type="entry name" value="HATPase_dom"/>
</dbReference>
<dbReference type="PANTHER" id="PTHR24421">
    <property type="entry name" value="NITRATE/NITRITE SENSOR PROTEIN NARX-RELATED"/>
    <property type="match status" value="1"/>
</dbReference>
<dbReference type="GO" id="GO:0016301">
    <property type="term" value="F:kinase activity"/>
    <property type="evidence" value="ECO:0007669"/>
    <property type="project" value="UniProtKB-KW"/>
</dbReference>
<gene>
    <name evidence="11" type="ORF">ACIBG2_32110</name>
</gene>
<dbReference type="SUPFAM" id="SSF55874">
    <property type="entry name" value="ATPase domain of HSP90 chaperone/DNA topoisomerase II/histidine kinase"/>
    <property type="match status" value="1"/>
</dbReference>
<dbReference type="InterPro" id="IPR036890">
    <property type="entry name" value="HATPase_C_sf"/>
</dbReference>
<feature type="transmembrane region" description="Helical" evidence="9">
    <location>
        <begin position="102"/>
        <end position="120"/>
    </location>
</feature>
<sequence length="375" mass="40031">MFVGRLAGGWESRIAAWLRGLPPLVVDFAIALLVLIGQSVPFFFAQRQSGPEPWTVAEYLPVLLGVIPLLVRRRYPLTVLILTVASAAVYSLRDPDIPPQPIWYGWLIALYTVASLSPRWTRMLAILLSVAPAVSVSPGTFIRGVLTALGAYALGRSAVHYRERAALMEERAAERERARIARDMHDILAHGISIMIVQAEAGPLAVRTAPERAEKAFEAIGAAGRDAQAQLRRMLDVLKDEAEGPRAPQPTLAGLAVLVDRVSATGPQVRLAVAGAPAPLPADAEVVVYRIVQEALTNMVKHAQAGHGLVSLDWKDDELVIAVSDDGRGAPAGLEGGHGLVGMRERAAAYGGTVAITPDAAGFEVVVRLPIGEMS</sequence>
<dbReference type="InterPro" id="IPR055558">
    <property type="entry name" value="DUF7134"/>
</dbReference>
<feature type="transmembrane region" description="Helical" evidence="9">
    <location>
        <begin position="73"/>
        <end position="90"/>
    </location>
</feature>
<dbReference type="RefSeq" id="WP_397087064.1">
    <property type="nucleotide sequence ID" value="NZ_JBITGY010000009.1"/>
</dbReference>
<keyword evidence="8" id="KW-0902">Two-component regulatory system</keyword>
<keyword evidence="5" id="KW-0547">Nucleotide-binding</keyword>
<keyword evidence="3" id="KW-0597">Phosphoprotein</keyword>
<dbReference type="EMBL" id="JBITGY010000009">
    <property type="protein sequence ID" value="MFI6502063.1"/>
    <property type="molecule type" value="Genomic_DNA"/>
</dbReference>
<accession>A0ABW7Z1T7</accession>
<keyword evidence="9" id="KW-0472">Membrane</keyword>
<evidence type="ECO:0000256" key="7">
    <source>
        <dbReference type="ARBA" id="ARBA00022840"/>
    </source>
</evidence>
<dbReference type="Pfam" id="PF07730">
    <property type="entry name" value="HisKA_3"/>
    <property type="match status" value="1"/>
</dbReference>
<dbReference type="Gene3D" id="1.20.5.1930">
    <property type="match status" value="1"/>
</dbReference>
<keyword evidence="9" id="KW-1133">Transmembrane helix</keyword>
<evidence type="ECO:0000256" key="9">
    <source>
        <dbReference type="SAM" id="Phobius"/>
    </source>
</evidence>
<evidence type="ECO:0000256" key="6">
    <source>
        <dbReference type="ARBA" id="ARBA00022777"/>
    </source>
</evidence>
<dbReference type="EC" id="2.7.13.3" evidence="2"/>
<protein>
    <recommendedName>
        <fullName evidence="2">histidine kinase</fullName>
        <ecNumber evidence="2">2.7.13.3</ecNumber>
    </recommendedName>
</protein>
<comment type="catalytic activity">
    <reaction evidence="1">
        <text>ATP + protein L-histidine = ADP + protein N-phospho-L-histidine.</text>
        <dbReference type="EC" id="2.7.13.3"/>
    </reaction>
</comment>
<dbReference type="Gene3D" id="3.30.565.10">
    <property type="entry name" value="Histidine kinase-like ATPase, C-terminal domain"/>
    <property type="match status" value="1"/>
</dbReference>
<dbReference type="Pfam" id="PF02518">
    <property type="entry name" value="HATPase_c"/>
    <property type="match status" value="1"/>
</dbReference>
<evidence type="ECO:0000256" key="5">
    <source>
        <dbReference type="ARBA" id="ARBA00022741"/>
    </source>
</evidence>
<reference evidence="11 12" key="1">
    <citation type="submission" date="2024-10" db="EMBL/GenBank/DDBJ databases">
        <title>The Natural Products Discovery Center: Release of the First 8490 Sequenced Strains for Exploring Actinobacteria Biosynthetic Diversity.</title>
        <authorList>
            <person name="Kalkreuter E."/>
            <person name="Kautsar S.A."/>
            <person name="Yang D."/>
            <person name="Bader C.D."/>
            <person name="Teijaro C.N."/>
            <person name="Fluegel L."/>
            <person name="Davis C.M."/>
            <person name="Simpson J.R."/>
            <person name="Lauterbach L."/>
            <person name="Steele A.D."/>
            <person name="Gui C."/>
            <person name="Meng S."/>
            <person name="Li G."/>
            <person name="Viehrig K."/>
            <person name="Ye F."/>
            <person name="Su P."/>
            <person name="Kiefer A.F."/>
            <person name="Nichols A."/>
            <person name="Cepeda A.J."/>
            <person name="Yan W."/>
            <person name="Fan B."/>
            <person name="Jiang Y."/>
            <person name="Adhikari A."/>
            <person name="Zheng C.-J."/>
            <person name="Schuster L."/>
            <person name="Cowan T.M."/>
            <person name="Smanski M.J."/>
            <person name="Chevrette M.G."/>
            <person name="De Carvalho L.P.S."/>
            <person name="Shen B."/>
        </authorList>
    </citation>
    <scope>NUCLEOTIDE SEQUENCE [LARGE SCALE GENOMIC DNA]</scope>
    <source>
        <strain evidence="11 12">NPDC050545</strain>
    </source>
</reference>
<feature type="transmembrane region" description="Helical" evidence="9">
    <location>
        <begin position="126"/>
        <end position="154"/>
    </location>
</feature>
<dbReference type="Pfam" id="PF23539">
    <property type="entry name" value="DUF7134"/>
    <property type="match status" value="1"/>
</dbReference>
<feature type="transmembrane region" description="Helical" evidence="9">
    <location>
        <begin position="21"/>
        <end position="44"/>
    </location>
</feature>
<feature type="domain" description="Histidine kinase/HSP90-like ATPase" evidence="10">
    <location>
        <begin position="283"/>
        <end position="373"/>
    </location>
</feature>
<comment type="caution">
    <text evidence="11">The sequence shown here is derived from an EMBL/GenBank/DDBJ whole genome shotgun (WGS) entry which is preliminary data.</text>
</comment>
<evidence type="ECO:0000256" key="1">
    <source>
        <dbReference type="ARBA" id="ARBA00000085"/>
    </source>
</evidence>